<dbReference type="PANTHER" id="PTHR42928">
    <property type="entry name" value="TRICARBOXYLATE-BINDING PROTEIN"/>
    <property type="match status" value="1"/>
</dbReference>
<dbReference type="PANTHER" id="PTHR42928:SF5">
    <property type="entry name" value="BLR1237 PROTEIN"/>
    <property type="match status" value="1"/>
</dbReference>
<evidence type="ECO:0000313" key="3">
    <source>
        <dbReference type="EMBL" id="WFP07674.1"/>
    </source>
</evidence>
<dbReference type="InterPro" id="IPR005064">
    <property type="entry name" value="BUG"/>
</dbReference>
<dbReference type="Gene3D" id="3.40.190.10">
    <property type="entry name" value="Periplasmic binding protein-like II"/>
    <property type="match status" value="1"/>
</dbReference>
<keyword evidence="4" id="KW-1185">Reference proteome</keyword>
<name>A0ABY8GSX8_9BURK</name>
<accession>A0ABY8GSX8</accession>
<dbReference type="EMBL" id="CP121261">
    <property type="protein sequence ID" value="WFP07674.1"/>
    <property type="molecule type" value="Genomic_DNA"/>
</dbReference>
<protein>
    <submittedName>
        <fullName evidence="3">Tripartite tricarboxylate transporter substrate binding protein</fullName>
    </submittedName>
</protein>
<dbReference type="CDD" id="cd13578">
    <property type="entry name" value="PBP2_Bug27"/>
    <property type="match status" value="1"/>
</dbReference>
<evidence type="ECO:0000256" key="1">
    <source>
        <dbReference type="ARBA" id="ARBA00006987"/>
    </source>
</evidence>
<evidence type="ECO:0000313" key="4">
    <source>
        <dbReference type="Proteomes" id="UP001214170"/>
    </source>
</evidence>
<proteinExistence type="inferred from homology"/>
<sequence length="327" mass="34413">MQRRQFMTGAAALGAALVLPTAARAQQDMPAGPVKIVVGFPAGGGTDVLARLLGQKLGVMWNIPVIVENRAGAAGVIAAEQVARQPNDGNTLLMAHVNSHGIAPGLHPKLAYSVEQDFSPIALVGKTPTILIGGASQPAKTLPELVKLCRAQPGKIVFGSAGAGSAQHLALEIFKARAGIDVLHVPYKGSAPLMNDLLGGHVQYCFEGMTTATPLVQSGKVIALAQTLQQRSKSHPNVPTVAEQGYPGFEASIWFGMVGPGKMPDAMVQRMNRDIDQVLAMADVQEKLAQVGAEDGGGSVQRFADFMVQEQRKYAQTIKDAKIIVES</sequence>
<dbReference type="SUPFAM" id="SSF53850">
    <property type="entry name" value="Periplasmic binding protein-like II"/>
    <property type="match status" value="1"/>
</dbReference>
<dbReference type="RefSeq" id="WP_268079415.1">
    <property type="nucleotide sequence ID" value="NZ_CP106885.1"/>
</dbReference>
<dbReference type="Pfam" id="PF03401">
    <property type="entry name" value="TctC"/>
    <property type="match status" value="1"/>
</dbReference>
<dbReference type="InterPro" id="IPR042100">
    <property type="entry name" value="Bug_dom1"/>
</dbReference>
<gene>
    <name evidence="3" type="ORF">P8T11_25765</name>
</gene>
<organism evidence="3 4">
    <name type="scientific">Achromobacter spanius</name>
    <dbReference type="NCBI Taxonomy" id="217203"/>
    <lineage>
        <taxon>Bacteria</taxon>
        <taxon>Pseudomonadati</taxon>
        <taxon>Pseudomonadota</taxon>
        <taxon>Betaproteobacteria</taxon>
        <taxon>Burkholderiales</taxon>
        <taxon>Alcaligenaceae</taxon>
        <taxon>Achromobacter</taxon>
    </lineage>
</organism>
<keyword evidence="2" id="KW-0732">Signal</keyword>
<reference evidence="3 4" key="1">
    <citation type="submission" date="2023-03" db="EMBL/GenBank/DDBJ databases">
        <title>Achromobacter spanius LIG8.</title>
        <authorList>
            <person name="Shrestha S."/>
        </authorList>
    </citation>
    <scope>NUCLEOTIDE SEQUENCE [LARGE SCALE GENOMIC DNA]</scope>
    <source>
        <strain evidence="3 4">LIG8</strain>
    </source>
</reference>
<comment type="similarity">
    <text evidence="1">Belongs to the UPF0065 (bug) family.</text>
</comment>
<dbReference type="Gene3D" id="3.40.190.150">
    <property type="entry name" value="Bordetella uptake gene, domain 1"/>
    <property type="match status" value="1"/>
</dbReference>
<dbReference type="InterPro" id="IPR006311">
    <property type="entry name" value="TAT_signal"/>
</dbReference>
<dbReference type="PROSITE" id="PS51318">
    <property type="entry name" value="TAT"/>
    <property type="match status" value="1"/>
</dbReference>
<feature type="signal peptide" evidence="2">
    <location>
        <begin position="1"/>
        <end position="25"/>
    </location>
</feature>
<dbReference type="PIRSF" id="PIRSF017082">
    <property type="entry name" value="YflP"/>
    <property type="match status" value="1"/>
</dbReference>
<dbReference type="Proteomes" id="UP001214170">
    <property type="component" value="Chromosome"/>
</dbReference>
<evidence type="ECO:0000256" key="2">
    <source>
        <dbReference type="SAM" id="SignalP"/>
    </source>
</evidence>
<feature type="chain" id="PRO_5045583978" evidence="2">
    <location>
        <begin position="26"/>
        <end position="327"/>
    </location>
</feature>